<dbReference type="AlphaFoldDB" id="A0A6B3VW65"/>
<accession>A0A6B3VW65</accession>
<reference evidence="1 4" key="2">
    <citation type="submission" date="2020-07" db="EMBL/GenBank/DDBJ databases">
        <authorList>
            <person name="Feng H."/>
        </authorList>
    </citation>
    <scope>NUCLEOTIDE SEQUENCE [LARGE SCALE GENOMIC DNA]</scope>
    <source>
        <strain evidence="1">S-12</strain>
        <strain evidence="4">s-12</strain>
    </source>
</reference>
<comment type="caution">
    <text evidence="2">The sequence shown here is derived from an EMBL/GenBank/DDBJ whole genome shotgun (WGS) entry which is preliminary data.</text>
</comment>
<evidence type="ECO:0000313" key="3">
    <source>
        <dbReference type="Proteomes" id="UP000472971"/>
    </source>
</evidence>
<name>A0A6B3VW65_9BACI</name>
<evidence type="ECO:0000313" key="1">
    <source>
        <dbReference type="EMBL" id="MBA4536172.1"/>
    </source>
</evidence>
<dbReference type="EMBL" id="JAAIWN010000004">
    <property type="protein sequence ID" value="NEY80545.1"/>
    <property type="molecule type" value="Genomic_DNA"/>
</dbReference>
<dbReference type="EMBL" id="JACEIO010000004">
    <property type="protein sequence ID" value="MBA4536172.1"/>
    <property type="molecule type" value="Genomic_DNA"/>
</dbReference>
<keyword evidence="3" id="KW-1185">Reference proteome</keyword>
<evidence type="ECO:0000313" key="2">
    <source>
        <dbReference type="EMBL" id="NEY80545.1"/>
    </source>
</evidence>
<protein>
    <submittedName>
        <fullName evidence="2">Uncharacterized protein</fullName>
    </submittedName>
</protein>
<dbReference type="Proteomes" id="UP000472971">
    <property type="component" value="Unassembled WGS sequence"/>
</dbReference>
<organism evidence="2 3">
    <name type="scientific">Bacillus aquiflavi</name>
    <dbReference type="NCBI Taxonomy" id="2672567"/>
    <lineage>
        <taxon>Bacteria</taxon>
        <taxon>Bacillati</taxon>
        <taxon>Bacillota</taxon>
        <taxon>Bacilli</taxon>
        <taxon>Bacillales</taxon>
        <taxon>Bacillaceae</taxon>
        <taxon>Bacillus</taxon>
    </lineage>
</organism>
<sequence>MDIGKKTNGFYLSEEDEYRNRVIRKLYDDFQVNGFFHHENILTYGGYTKDRPEILWDLANFLQDEKIEQDWVKDKNKKHHVIKFKQPLNYYKWFTFEVEYEDNDYGITKDPLEYLPSKTIEAKVKKWVIQYSLYILKDGIYGVPSGKCGFTTLSIFVLVNHSYSIKYN</sequence>
<evidence type="ECO:0000313" key="4">
    <source>
        <dbReference type="Proteomes" id="UP000570010"/>
    </source>
</evidence>
<dbReference type="RefSeq" id="WP_163240041.1">
    <property type="nucleotide sequence ID" value="NZ_JAAIWN010000004.1"/>
</dbReference>
<reference evidence="2 3" key="1">
    <citation type="submission" date="2020-02" db="EMBL/GenBank/DDBJ databases">
        <title>Bacillus aquiflavi sp. nov., isolated from yellow water of strong flavor Chinese baijiu in Yibin region of China.</title>
        <authorList>
            <person name="Xie J."/>
        </authorList>
    </citation>
    <scope>NUCLEOTIDE SEQUENCE [LARGE SCALE GENOMIC DNA]</scope>
    <source>
        <strain evidence="2 3">3H-10</strain>
    </source>
</reference>
<gene>
    <name evidence="2" type="ORF">G4D64_03200</name>
    <name evidence="1" type="ORF">H1Z61_03205</name>
</gene>
<dbReference type="Proteomes" id="UP000570010">
    <property type="component" value="Unassembled WGS sequence"/>
</dbReference>
<proteinExistence type="predicted"/>